<evidence type="ECO:0000313" key="3">
    <source>
        <dbReference type="Proteomes" id="UP000008311"/>
    </source>
</evidence>
<feature type="region of interest" description="Disordered" evidence="1">
    <location>
        <begin position="114"/>
        <end position="147"/>
    </location>
</feature>
<keyword evidence="3" id="KW-1185">Reference proteome</keyword>
<dbReference type="EMBL" id="EQ980110">
    <property type="protein sequence ID" value="EEF25271.1"/>
    <property type="molecule type" value="Genomic_DNA"/>
</dbReference>
<evidence type="ECO:0000256" key="1">
    <source>
        <dbReference type="SAM" id="MobiDB-lite"/>
    </source>
</evidence>
<protein>
    <submittedName>
        <fullName evidence="2">Uncharacterized protein</fullName>
    </submittedName>
</protein>
<sequence length="228" mass="24011">MSRCHDSSSAGLACTPTSRFGFFHVGLHHRAERHPRSSPQGRVRSELHAGDAGSVRFLRRVFPDVAAGGEIVGVAGLSARHRGRAGDHRHRCAGVRAGCDLYGVQRLSGRAVRAGDRCDDPAGRGKSLCRPARPRAHGVEPSESGAGAQFARHYRRAAVRRPADSVAERVGHGGGCVGGAEPGATHAGCARRARSLRRHRARIAVVGRCDLGSASAPIIHAARAGSDR</sequence>
<evidence type="ECO:0000313" key="2">
    <source>
        <dbReference type="EMBL" id="EEF25271.1"/>
    </source>
</evidence>
<accession>B9TFU4</accession>
<reference evidence="3" key="1">
    <citation type="journal article" date="2010" name="Nat. Biotechnol.">
        <title>Draft genome sequence of the oilseed species Ricinus communis.</title>
        <authorList>
            <person name="Chan A.P."/>
            <person name="Crabtree J."/>
            <person name="Zhao Q."/>
            <person name="Lorenzi H."/>
            <person name="Orvis J."/>
            <person name="Puiu D."/>
            <person name="Melake-Berhan A."/>
            <person name="Jones K.M."/>
            <person name="Redman J."/>
            <person name="Chen G."/>
            <person name="Cahoon E.B."/>
            <person name="Gedil M."/>
            <person name="Stanke M."/>
            <person name="Haas B.J."/>
            <person name="Wortman J.R."/>
            <person name="Fraser-Liggett C.M."/>
            <person name="Ravel J."/>
            <person name="Rabinowicz P.D."/>
        </authorList>
    </citation>
    <scope>NUCLEOTIDE SEQUENCE [LARGE SCALE GENOMIC DNA]</scope>
    <source>
        <strain evidence="3">cv. Hale</strain>
    </source>
</reference>
<name>B9TFU4_RICCO</name>
<gene>
    <name evidence="2" type="ORF">RCOM_1843450</name>
</gene>
<dbReference type="AlphaFoldDB" id="B9TFU4"/>
<organism evidence="2 3">
    <name type="scientific">Ricinus communis</name>
    <name type="common">Castor bean</name>
    <dbReference type="NCBI Taxonomy" id="3988"/>
    <lineage>
        <taxon>Eukaryota</taxon>
        <taxon>Viridiplantae</taxon>
        <taxon>Streptophyta</taxon>
        <taxon>Embryophyta</taxon>
        <taxon>Tracheophyta</taxon>
        <taxon>Spermatophyta</taxon>
        <taxon>Magnoliopsida</taxon>
        <taxon>eudicotyledons</taxon>
        <taxon>Gunneridae</taxon>
        <taxon>Pentapetalae</taxon>
        <taxon>rosids</taxon>
        <taxon>fabids</taxon>
        <taxon>Malpighiales</taxon>
        <taxon>Euphorbiaceae</taxon>
        <taxon>Acalyphoideae</taxon>
        <taxon>Acalypheae</taxon>
        <taxon>Ricinus</taxon>
    </lineage>
</organism>
<feature type="compositionally biased region" description="Basic and acidic residues" evidence="1">
    <location>
        <begin position="114"/>
        <end position="123"/>
    </location>
</feature>
<dbReference type="Proteomes" id="UP000008311">
    <property type="component" value="Unassembled WGS sequence"/>
</dbReference>
<proteinExistence type="predicted"/>
<dbReference type="InParanoid" id="B9TFU4"/>